<dbReference type="KEGG" id="psq:PUNSTDRAFT_138449"/>
<proteinExistence type="predicted"/>
<protein>
    <submittedName>
        <fullName evidence="2">Uncharacterized protein</fullName>
    </submittedName>
</protein>
<name>R7S2H4_PUNST</name>
<organism evidence="2 3">
    <name type="scientific">Punctularia strigosozonata (strain HHB-11173)</name>
    <name type="common">White-rot fungus</name>
    <dbReference type="NCBI Taxonomy" id="741275"/>
    <lineage>
        <taxon>Eukaryota</taxon>
        <taxon>Fungi</taxon>
        <taxon>Dikarya</taxon>
        <taxon>Basidiomycota</taxon>
        <taxon>Agaricomycotina</taxon>
        <taxon>Agaricomycetes</taxon>
        <taxon>Corticiales</taxon>
        <taxon>Punctulariaceae</taxon>
        <taxon>Punctularia</taxon>
    </lineage>
</organism>
<dbReference type="EMBL" id="JH687554">
    <property type="protein sequence ID" value="EIN04408.1"/>
    <property type="molecule type" value="Genomic_DNA"/>
</dbReference>
<feature type="compositionally biased region" description="Basic residues" evidence="1">
    <location>
        <begin position="331"/>
        <end position="349"/>
    </location>
</feature>
<feature type="compositionally biased region" description="Polar residues" evidence="1">
    <location>
        <begin position="572"/>
        <end position="589"/>
    </location>
</feature>
<keyword evidence="3" id="KW-1185">Reference proteome</keyword>
<dbReference type="OrthoDB" id="2803783at2759"/>
<feature type="compositionally biased region" description="Polar residues" evidence="1">
    <location>
        <begin position="439"/>
        <end position="452"/>
    </location>
</feature>
<evidence type="ECO:0000313" key="3">
    <source>
        <dbReference type="Proteomes" id="UP000054196"/>
    </source>
</evidence>
<dbReference type="GeneID" id="18880087"/>
<gene>
    <name evidence="2" type="ORF">PUNSTDRAFT_138449</name>
</gene>
<dbReference type="eggNOG" id="ENOG502S085">
    <property type="taxonomic scope" value="Eukaryota"/>
</dbReference>
<reference evidence="3" key="1">
    <citation type="journal article" date="2012" name="Science">
        <title>The Paleozoic origin of enzymatic lignin decomposition reconstructed from 31 fungal genomes.</title>
        <authorList>
            <person name="Floudas D."/>
            <person name="Binder M."/>
            <person name="Riley R."/>
            <person name="Barry K."/>
            <person name="Blanchette R.A."/>
            <person name="Henrissat B."/>
            <person name="Martinez A.T."/>
            <person name="Otillar R."/>
            <person name="Spatafora J.W."/>
            <person name="Yadav J.S."/>
            <person name="Aerts A."/>
            <person name="Benoit I."/>
            <person name="Boyd A."/>
            <person name="Carlson A."/>
            <person name="Copeland A."/>
            <person name="Coutinho P.M."/>
            <person name="de Vries R.P."/>
            <person name="Ferreira P."/>
            <person name="Findley K."/>
            <person name="Foster B."/>
            <person name="Gaskell J."/>
            <person name="Glotzer D."/>
            <person name="Gorecki P."/>
            <person name="Heitman J."/>
            <person name="Hesse C."/>
            <person name="Hori C."/>
            <person name="Igarashi K."/>
            <person name="Jurgens J.A."/>
            <person name="Kallen N."/>
            <person name="Kersten P."/>
            <person name="Kohler A."/>
            <person name="Kuees U."/>
            <person name="Kumar T.K.A."/>
            <person name="Kuo A."/>
            <person name="LaButti K."/>
            <person name="Larrondo L.F."/>
            <person name="Lindquist E."/>
            <person name="Ling A."/>
            <person name="Lombard V."/>
            <person name="Lucas S."/>
            <person name="Lundell T."/>
            <person name="Martin R."/>
            <person name="McLaughlin D.J."/>
            <person name="Morgenstern I."/>
            <person name="Morin E."/>
            <person name="Murat C."/>
            <person name="Nagy L.G."/>
            <person name="Nolan M."/>
            <person name="Ohm R.A."/>
            <person name="Patyshakuliyeva A."/>
            <person name="Rokas A."/>
            <person name="Ruiz-Duenas F.J."/>
            <person name="Sabat G."/>
            <person name="Salamov A."/>
            <person name="Samejima M."/>
            <person name="Schmutz J."/>
            <person name="Slot J.C."/>
            <person name="St John F."/>
            <person name="Stenlid J."/>
            <person name="Sun H."/>
            <person name="Sun S."/>
            <person name="Syed K."/>
            <person name="Tsang A."/>
            <person name="Wiebenga A."/>
            <person name="Young D."/>
            <person name="Pisabarro A."/>
            <person name="Eastwood D.C."/>
            <person name="Martin F."/>
            <person name="Cullen D."/>
            <person name="Grigoriev I.V."/>
            <person name="Hibbett D.S."/>
        </authorList>
    </citation>
    <scope>NUCLEOTIDE SEQUENCE [LARGE SCALE GENOMIC DNA]</scope>
    <source>
        <strain evidence="3">HHB-11173 SS5</strain>
    </source>
</reference>
<dbReference type="RefSeq" id="XP_007388203.1">
    <property type="nucleotide sequence ID" value="XM_007388141.1"/>
</dbReference>
<feature type="compositionally biased region" description="Polar residues" evidence="1">
    <location>
        <begin position="409"/>
        <end position="418"/>
    </location>
</feature>
<feature type="region of interest" description="Disordered" evidence="1">
    <location>
        <begin position="763"/>
        <end position="788"/>
    </location>
</feature>
<evidence type="ECO:0000256" key="1">
    <source>
        <dbReference type="SAM" id="MobiDB-lite"/>
    </source>
</evidence>
<dbReference type="Proteomes" id="UP000054196">
    <property type="component" value="Unassembled WGS sequence"/>
</dbReference>
<dbReference type="OMA" id="CKERIMP"/>
<feature type="region of interest" description="Disordered" evidence="1">
    <location>
        <begin position="316"/>
        <end position="589"/>
    </location>
</feature>
<accession>R7S2H4</accession>
<sequence length="788" mass="86134">MPQVHWDNDELAFVKEQLKAYLSCKGDRNAVTEFWLHCMADYFMRWPVVPSKTKIEEAGSLKEAYQHPEYLTRKRSAENKVRNWINNRGRATSGAPRNGCSRVLDLTGSKRRPPQLWQALARLKREEWRDEIAAGWRKYKEEHADEALDQRDYLKFLHRLMTERLNAIDEQTMQLVEEYRDSGYLRDEDAPDFERENSDVDPETAKARSYEEALSNVPHTLKVALQRLQEQTGWCALIIMGGPRPSRGGSLNTYSISIGQTLNGNTFQAAYKGYPDFEEAYAKFLERVYTPEECAARALKEPDNQSTDKDVIIIVDDQAPSTNTESSIRKPTPRTKTKHSRTNKHKGQKKLPDDPLDSASISWAHVPRNRDRSVDSFEGAPPRLPPSSPVTSASPSAPEPDEPRKSSRSGDTQHSSPSADGGALLRSSSCATSPHEDTSISVPSTESRQTPPATSANDTTTKSADDTAATSANDTAATSANDTAATSANDTTTKSADDTAATSANDTAATSANDTSTKLADDTAAASADDTAATSADDTAATSADDAAATSPAPTTDIDMDTLTGDDDNHAKSVSNGGSHSPSADSATSKTIADAVAGPYPEWFTSSMSWMDSLEHGGLAFKRLLAAYADFEISLGFAETKALTTSKKRPEAVRHWLGRGRKLTKPPPTGPATSHLQNWTAWWCDIQPSWREGTELPLRRPTMSGTIPEWSAQRGGPNGLYMVVLCLAWCLIAEGSVPGGFDSACDDVAWMLRLDYAPAASECTPTRLESPKKRKDEGNSKAEGRMRK</sequence>
<evidence type="ECO:0000313" key="2">
    <source>
        <dbReference type="EMBL" id="EIN04408.1"/>
    </source>
</evidence>
<feature type="compositionally biased region" description="Basic and acidic residues" evidence="1">
    <location>
        <begin position="769"/>
        <end position="788"/>
    </location>
</feature>
<dbReference type="HOGENOM" id="CLU_020082_0_0_1"/>
<feature type="compositionally biased region" description="Low complexity" evidence="1">
    <location>
        <begin position="453"/>
        <end position="557"/>
    </location>
</feature>
<dbReference type="AlphaFoldDB" id="R7S2H4"/>